<dbReference type="PANTHER" id="PTHR21248:SF22">
    <property type="entry name" value="PHOSPHOLIPASE D"/>
    <property type="match status" value="1"/>
</dbReference>
<feature type="active site" evidence="12">
    <location>
        <position position="412"/>
    </location>
</feature>
<comment type="similarity">
    <text evidence="12">Belongs to the phospholipase D family. Cardiolipin synthase subfamily.</text>
</comment>
<keyword evidence="3 12" id="KW-0444">Lipid biosynthesis</keyword>
<keyword evidence="5 12" id="KW-0812">Transmembrane</keyword>
<dbReference type="EC" id="2.7.8.-" evidence="12 13"/>
<keyword evidence="9 12" id="KW-0472">Membrane</keyword>
<keyword evidence="8 12" id="KW-0443">Lipid metabolism</keyword>
<dbReference type="CDD" id="cd09112">
    <property type="entry name" value="PLDc_CLS_2"/>
    <property type="match status" value="1"/>
</dbReference>
<keyword evidence="2 12" id="KW-1003">Cell membrane</keyword>
<dbReference type="EMBL" id="JAATJJ010000002">
    <property type="protein sequence ID" value="NJB72051.1"/>
    <property type="molecule type" value="Genomic_DNA"/>
</dbReference>
<evidence type="ECO:0000259" key="14">
    <source>
        <dbReference type="PROSITE" id="PS50035"/>
    </source>
</evidence>
<keyword evidence="4 12" id="KW-0808">Transferase</keyword>
<dbReference type="Pfam" id="PF13396">
    <property type="entry name" value="PLDc_N"/>
    <property type="match status" value="1"/>
</dbReference>
<comment type="caution">
    <text evidence="15">The sequence shown here is derived from an EMBL/GenBank/DDBJ whole genome shotgun (WGS) entry which is preliminary data.</text>
</comment>
<feature type="transmembrane region" description="Helical" evidence="12">
    <location>
        <begin position="39"/>
        <end position="59"/>
    </location>
</feature>
<evidence type="ECO:0000256" key="1">
    <source>
        <dbReference type="ARBA" id="ARBA00004651"/>
    </source>
</evidence>
<dbReference type="InterPro" id="IPR001736">
    <property type="entry name" value="PLipase_D/transphosphatidylase"/>
</dbReference>
<evidence type="ECO:0000256" key="3">
    <source>
        <dbReference type="ARBA" id="ARBA00022516"/>
    </source>
</evidence>
<comment type="subcellular location">
    <subcellularLocation>
        <location evidence="1 12">Cell membrane</location>
        <topology evidence="1 12">Multi-pass membrane protein</topology>
    </subcellularLocation>
</comment>
<name>A0A846QUX5_9FLAO</name>
<dbReference type="Gene3D" id="3.30.870.10">
    <property type="entry name" value="Endonuclease Chain A"/>
    <property type="match status" value="2"/>
</dbReference>
<feature type="active site" evidence="12">
    <location>
        <position position="405"/>
    </location>
</feature>
<dbReference type="HAMAP" id="MF_01916">
    <property type="entry name" value="Cardiolipin_synth_Cls"/>
    <property type="match status" value="1"/>
</dbReference>
<feature type="active site" evidence="12">
    <location>
        <position position="233"/>
    </location>
</feature>
<evidence type="ECO:0000256" key="10">
    <source>
        <dbReference type="ARBA" id="ARBA00023209"/>
    </source>
</evidence>
<dbReference type="InterPro" id="IPR030874">
    <property type="entry name" value="Cardiolipin_synth_Firmi"/>
</dbReference>
<accession>A0A846QUX5</accession>
<evidence type="ECO:0000256" key="12">
    <source>
        <dbReference type="HAMAP-Rule" id="MF_01916"/>
    </source>
</evidence>
<feature type="domain" description="PLD phosphodiesterase" evidence="14">
    <location>
        <begin position="400"/>
        <end position="427"/>
    </location>
</feature>
<evidence type="ECO:0000256" key="9">
    <source>
        <dbReference type="ARBA" id="ARBA00023136"/>
    </source>
</evidence>
<feature type="transmembrane region" description="Helical" evidence="12">
    <location>
        <begin position="12"/>
        <end position="30"/>
    </location>
</feature>
<evidence type="ECO:0000313" key="15">
    <source>
        <dbReference type="EMBL" id="NJB72051.1"/>
    </source>
</evidence>
<feature type="active site" evidence="12">
    <location>
        <position position="226"/>
    </location>
</feature>
<comment type="catalytic activity">
    <reaction evidence="12">
        <text>2 a 1,2-diacyl-sn-glycero-3-phospho-(1'-sn-glycerol) = a cardiolipin + glycerol</text>
        <dbReference type="Rhea" id="RHEA:31451"/>
        <dbReference type="ChEBI" id="CHEBI:17754"/>
        <dbReference type="ChEBI" id="CHEBI:62237"/>
        <dbReference type="ChEBI" id="CHEBI:64716"/>
    </reaction>
</comment>
<dbReference type="InterPro" id="IPR025202">
    <property type="entry name" value="PLD-like_dom"/>
</dbReference>
<protein>
    <recommendedName>
        <fullName evidence="12 13">Cardiolipin synthase</fullName>
        <shortName evidence="12">CL synthase</shortName>
        <ecNumber evidence="12 13">2.7.8.-</ecNumber>
    </recommendedName>
</protein>
<dbReference type="SUPFAM" id="SSF56024">
    <property type="entry name" value="Phospholipase D/nuclease"/>
    <property type="match status" value="2"/>
</dbReference>
<sequence length="487" mass="56371">MLLFLKENLWKILLGLNYTLVIVVSFIIVLKNRNPVKTLSYLFALAVLPFLGLLVYYFFGQDYRKDKIFKKKYLSDNTKLKKWREELALDSKEKEDFEDEYGPAIYKIYRLLRNNEKAVLTFNNSCQIQVNGEEKYKTLRKDLLNAKHHIHLEYFVLVDDKLGGEIIDILCNKAQKGVKVRLIYDDVGSSISSKSKKLLTSNGVEHFPFMPVLFSNFTSKINYRNHRKIIVIDGEVGYVGGINIEQKYDNSFVNKRFWRDTHVRLEGEAVGSLQASFLLNWSFVSNGKPEIDNGYFPKPHKIFQNPKAVQIASSGPDSDWANIMEAIFSLINSAREYLFITTPYLIPNSEILTSIKTAARSGVDVKILIPWKSDSWAAQYASDSYIEQLLESGVRIFRYKKGFIHAKSMVSDNRITTIGTANLDYRSFAINFEINSLIYDRELAMNAKEIFQSDLVDSEEVDLERWKNRSIRRKLQESFSRLWAPLL</sequence>
<dbReference type="InterPro" id="IPR022924">
    <property type="entry name" value="Cardiolipin_synthase"/>
</dbReference>
<dbReference type="RefSeq" id="WP_167964679.1">
    <property type="nucleotide sequence ID" value="NZ_JAATJJ010000002.1"/>
</dbReference>
<proteinExistence type="inferred from homology"/>
<evidence type="ECO:0000256" key="5">
    <source>
        <dbReference type="ARBA" id="ARBA00022692"/>
    </source>
</evidence>
<keyword evidence="10 12" id="KW-0594">Phospholipid biosynthesis</keyword>
<reference evidence="15 16" key="1">
    <citation type="submission" date="2020-03" db="EMBL/GenBank/DDBJ databases">
        <title>Genomic Encyclopedia of Type Strains, Phase IV (KMG-IV): sequencing the most valuable type-strain genomes for metagenomic binning, comparative biology and taxonomic classification.</title>
        <authorList>
            <person name="Goeker M."/>
        </authorList>
    </citation>
    <scope>NUCLEOTIDE SEQUENCE [LARGE SCALE GENOMIC DNA]</scope>
    <source>
        <strain evidence="15 16">DSM 29762</strain>
    </source>
</reference>
<evidence type="ECO:0000256" key="2">
    <source>
        <dbReference type="ARBA" id="ARBA00022475"/>
    </source>
</evidence>
<evidence type="ECO:0000256" key="11">
    <source>
        <dbReference type="ARBA" id="ARBA00023264"/>
    </source>
</evidence>
<evidence type="ECO:0000256" key="8">
    <source>
        <dbReference type="ARBA" id="ARBA00023098"/>
    </source>
</evidence>
<dbReference type="NCBIfam" id="TIGR04265">
    <property type="entry name" value="bac_cardiolipin"/>
    <property type="match status" value="1"/>
</dbReference>
<feature type="active site" evidence="12">
    <location>
        <position position="228"/>
    </location>
</feature>
<dbReference type="CDD" id="cd09110">
    <property type="entry name" value="PLDc_CLS_1"/>
    <property type="match status" value="1"/>
</dbReference>
<dbReference type="Proteomes" id="UP000590442">
    <property type="component" value="Unassembled WGS sequence"/>
</dbReference>
<evidence type="ECO:0000256" key="7">
    <source>
        <dbReference type="ARBA" id="ARBA00022989"/>
    </source>
</evidence>
<keyword evidence="6" id="KW-0677">Repeat</keyword>
<evidence type="ECO:0000313" key="16">
    <source>
        <dbReference type="Proteomes" id="UP000590442"/>
    </source>
</evidence>
<dbReference type="PROSITE" id="PS50035">
    <property type="entry name" value="PLD"/>
    <property type="match status" value="2"/>
</dbReference>
<gene>
    <name evidence="15" type="ORF">GGR42_002542</name>
</gene>
<organism evidence="15 16">
    <name type="scientific">Saonia flava</name>
    <dbReference type="NCBI Taxonomy" id="523696"/>
    <lineage>
        <taxon>Bacteria</taxon>
        <taxon>Pseudomonadati</taxon>
        <taxon>Bacteroidota</taxon>
        <taxon>Flavobacteriia</taxon>
        <taxon>Flavobacteriales</taxon>
        <taxon>Flavobacteriaceae</taxon>
        <taxon>Saonia</taxon>
    </lineage>
</organism>
<evidence type="ECO:0000256" key="6">
    <source>
        <dbReference type="ARBA" id="ARBA00022737"/>
    </source>
</evidence>
<dbReference type="GO" id="GO:0032049">
    <property type="term" value="P:cardiolipin biosynthetic process"/>
    <property type="evidence" value="ECO:0007669"/>
    <property type="project" value="UniProtKB-UniRule"/>
</dbReference>
<feature type="domain" description="PLD phosphodiesterase" evidence="14">
    <location>
        <begin position="221"/>
        <end position="248"/>
    </location>
</feature>
<dbReference type="GO" id="GO:0008808">
    <property type="term" value="F:cardiolipin synthase activity"/>
    <property type="evidence" value="ECO:0007669"/>
    <property type="project" value="UniProtKB-UniRule"/>
</dbReference>
<keyword evidence="16" id="KW-1185">Reference proteome</keyword>
<evidence type="ECO:0000256" key="4">
    <source>
        <dbReference type="ARBA" id="ARBA00022679"/>
    </source>
</evidence>
<dbReference type="SMART" id="SM00155">
    <property type="entry name" value="PLDc"/>
    <property type="match status" value="2"/>
</dbReference>
<dbReference type="Pfam" id="PF13091">
    <property type="entry name" value="PLDc_2"/>
    <property type="match status" value="2"/>
</dbReference>
<keyword evidence="7 12" id="KW-1133">Transmembrane helix</keyword>
<evidence type="ECO:0000256" key="13">
    <source>
        <dbReference type="NCBIfam" id="TIGR04265"/>
    </source>
</evidence>
<keyword evidence="11 12" id="KW-1208">Phospholipid metabolism</keyword>
<dbReference type="AlphaFoldDB" id="A0A846QUX5"/>
<comment type="function">
    <text evidence="12">Catalyzes the reversible phosphatidyl group transfer from one phosphatidylglycerol molecule to another to form cardiolipin (CL) (diphosphatidylglycerol) and glycerol.</text>
</comment>
<dbReference type="InterPro" id="IPR027379">
    <property type="entry name" value="CLS_N"/>
</dbReference>
<dbReference type="GO" id="GO:0005886">
    <property type="term" value="C:plasma membrane"/>
    <property type="evidence" value="ECO:0007669"/>
    <property type="project" value="UniProtKB-SubCell"/>
</dbReference>
<feature type="active site" evidence="12">
    <location>
        <position position="407"/>
    </location>
</feature>
<dbReference type="PANTHER" id="PTHR21248">
    <property type="entry name" value="CARDIOLIPIN SYNTHASE"/>
    <property type="match status" value="1"/>
</dbReference>